<dbReference type="OrthoDB" id="6258988at2759"/>
<protein>
    <submittedName>
        <fullName evidence="2">Uncharacterized protein</fullName>
    </submittedName>
</protein>
<sequence length="257" mass="28842">MLDWEPAYAGPIRMSSPDVAEPPPTLELSDSSSSEFKGEPIDWREKACELMEKHLAQLVETNACLAEKSTALAACLLEVLSDVTTLSSFQRDGELSDTEWLHSQLVHAIQRTSQTKPESAIVSLQSANQTMGSTLPPCSGEDDIQSVRLKRALNIEFERKPKQRKTHHTPKSESPFHHEFAERAQSLTESDSDESVLDSETIRAAFRLFAQHIGPSLKREYRAQFGCPPSQSWLADQLLARWDGLSPAERRTWNKRA</sequence>
<feature type="region of interest" description="Disordered" evidence="1">
    <location>
        <begin position="158"/>
        <end position="177"/>
    </location>
</feature>
<proteinExistence type="predicted"/>
<organism evidence="2 3">
    <name type="scientific">Paragonimus skrjabini miyazakii</name>
    <dbReference type="NCBI Taxonomy" id="59628"/>
    <lineage>
        <taxon>Eukaryota</taxon>
        <taxon>Metazoa</taxon>
        <taxon>Spiralia</taxon>
        <taxon>Lophotrochozoa</taxon>
        <taxon>Platyhelminthes</taxon>
        <taxon>Trematoda</taxon>
        <taxon>Digenea</taxon>
        <taxon>Plagiorchiida</taxon>
        <taxon>Troglotremata</taxon>
        <taxon>Troglotrematidae</taxon>
        <taxon>Paragonimus</taxon>
    </lineage>
</organism>
<evidence type="ECO:0000313" key="2">
    <source>
        <dbReference type="EMBL" id="KAF7260960.1"/>
    </source>
</evidence>
<comment type="caution">
    <text evidence="2">The sequence shown here is derived from an EMBL/GenBank/DDBJ whole genome shotgun (WGS) entry which is preliminary data.</text>
</comment>
<dbReference type="EMBL" id="JTDE01000547">
    <property type="protein sequence ID" value="KAF7260960.1"/>
    <property type="molecule type" value="Genomic_DNA"/>
</dbReference>
<evidence type="ECO:0000256" key="1">
    <source>
        <dbReference type="SAM" id="MobiDB-lite"/>
    </source>
</evidence>
<accession>A0A8S9Z5N6</accession>
<feature type="region of interest" description="Disordered" evidence="1">
    <location>
        <begin position="1"/>
        <end position="37"/>
    </location>
</feature>
<name>A0A8S9Z5N6_9TREM</name>
<evidence type="ECO:0000313" key="3">
    <source>
        <dbReference type="Proteomes" id="UP000822476"/>
    </source>
</evidence>
<gene>
    <name evidence="2" type="ORF">EG68_01488</name>
</gene>
<dbReference type="AlphaFoldDB" id="A0A8S9Z5N6"/>
<keyword evidence="3" id="KW-1185">Reference proteome</keyword>
<dbReference type="Proteomes" id="UP000822476">
    <property type="component" value="Unassembled WGS sequence"/>
</dbReference>
<reference evidence="2" key="1">
    <citation type="submission" date="2019-07" db="EMBL/GenBank/DDBJ databases">
        <title>Annotation for the trematode Paragonimus miyazaki's.</title>
        <authorList>
            <person name="Choi Y.-J."/>
        </authorList>
    </citation>
    <scope>NUCLEOTIDE SEQUENCE</scope>
    <source>
        <strain evidence="2">Japan</strain>
    </source>
</reference>